<proteinExistence type="predicted"/>
<dbReference type="PANTHER" id="PTHR13780">
    <property type="entry name" value="AMP-ACTIVATED PROTEIN KINASE, GAMMA REGULATORY SUBUNIT"/>
    <property type="match status" value="1"/>
</dbReference>
<evidence type="ECO:0000313" key="5">
    <source>
        <dbReference type="Proteomes" id="UP000177159"/>
    </source>
</evidence>
<dbReference type="AlphaFoldDB" id="A0A1F7GTW3"/>
<dbReference type="InterPro" id="IPR050511">
    <property type="entry name" value="AMPK_gamma/SDS23_families"/>
</dbReference>
<feature type="domain" description="CBS" evidence="3">
    <location>
        <begin position="131"/>
        <end position="187"/>
    </location>
</feature>
<evidence type="ECO:0000256" key="1">
    <source>
        <dbReference type="ARBA" id="ARBA00022737"/>
    </source>
</evidence>
<dbReference type="EMBL" id="MFZM01000041">
    <property type="protein sequence ID" value="OGK22529.1"/>
    <property type="molecule type" value="Genomic_DNA"/>
</dbReference>
<protein>
    <recommendedName>
        <fullName evidence="3">CBS domain-containing protein</fullName>
    </recommendedName>
</protein>
<reference evidence="4 5" key="1">
    <citation type="journal article" date="2016" name="Nat. Commun.">
        <title>Thousands of microbial genomes shed light on interconnected biogeochemical processes in an aquifer system.</title>
        <authorList>
            <person name="Anantharaman K."/>
            <person name="Brown C.T."/>
            <person name="Hug L.A."/>
            <person name="Sharon I."/>
            <person name="Castelle C.J."/>
            <person name="Probst A.J."/>
            <person name="Thomas B.C."/>
            <person name="Singh A."/>
            <person name="Wilkins M.J."/>
            <person name="Karaoz U."/>
            <person name="Brodie E.L."/>
            <person name="Williams K.H."/>
            <person name="Hubbard S.S."/>
            <person name="Banfield J.F."/>
        </authorList>
    </citation>
    <scope>NUCLEOTIDE SEQUENCE [LARGE SCALE GENOMIC DNA]</scope>
</reference>
<evidence type="ECO:0000256" key="2">
    <source>
        <dbReference type="PROSITE-ProRule" id="PRU00703"/>
    </source>
</evidence>
<gene>
    <name evidence="4" type="ORF">A3C24_05195</name>
</gene>
<keyword evidence="2" id="KW-0129">CBS domain</keyword>
<comment type="caution">
    <text evidence="4">The sequence shown here is derived from an EMBL/GenBank/DDBJ whole genome shotgun (WGS) entry which is preliminary data.</text>
</comment>
<dbReference type="PROSITE" id="PS51371">
    <property type="entry name" value="CBS"/>
    <property type="match status" value="3"/>
</dbReference>
<dbReference type="SUPFAM" id="SSF54631">
    <property type="entry name" value="CBS-domain pair"/>
    <property type="match status" value="2"/>
</dbReference>
<dbReference type="InterPro" id="IPR000644">
    <property type="entry name" value="CBS_dom"/>
</dbReference>
<keyword evidence="1" id="KW-0677">Repeat</keyword>
<feature type="domain" description="CBS" evidence="3">
    <location>
        <begin position="64"/>
        <end position="124"/>
    </location>
</feature>
<organism evidence="4 5">
    <name type="scientific">Candidatus Roizmanbacteria bacterium RIFCSPHIGHO2_02_FULL_37_24</name>
    <dbReference type="NCBI Taxonomy" id="1802037"/>
    <lineage>
        <taxon>Bacteria</taxon>
        <taxon>Candidatus Roizmaniibacteriota</taxon>
    </lineage>
</organism>
<dbReference type="SMART" id="SM00116">
    <property type="entry name" value="CBS"/>
    <property type="match status" value="3"/>
</dbReference>
<accession>A0A1F7GTW3</accession>
<feature type="domain" description="CBS" evidence="3">
    <location>
        <begin position="209"/>
        <end position="268"/>
    </location>
</feature>
<dbReference type="Gene3D" id="3.10.580.10">
    <property type="entry name" value="CBS-domain"/>
    <property type="match status" value="2"/>
</dbReference>
<sequence length="356" mass="40529">MKVRDFVKTDNIIKISPQESLTSALGLLSSSHDAAFIFQDDEFLGVINPYFCLIKKSYPAHTHINTALVKPPRVKGSDSLEEAARLMMESKIHYLPVFENDIFIGIISARRILSCIKDDERFQMSIGDFSGNRNFITIHEDDYVSKAMSLFKDYKISKLVVISPTRKLLGVLTYYDVINYVSVPRERQNYASREGNKDAIMQKAVKNFYKHNVLTLTKQDTLFDVIKLILDKQIGSVVIIEPKMKPVGIVTTKDILKIFVGKPIFAPFELYTRNLSQTSAQMVGAFSQRLGSILNIRKGVRKAELTITEKKQGGVFEGVLSIFQKGKQMQIVRIETKDLKKLLKDLKRRGKRLLSR</sequence>
<dbReference type="CDD" id="cd02205">
    <property type="entry name" value="CBS_pair_SF"/>
    <property type="match status" value="1"/>
</dbReference>
<name>A0A1F7GTW3_9BACT</name>
<evidence type="ECO:0000313" key="4">
    <source>
        <dbReference type="EMBL" id="OGK22529.1"/>
    </source>
</evidence>
<dbReference type="Pfam" id="PF00571">
    <property type="entry name" value="CBS"/>
    <property type="match status" value="3"/>
</dbReference>
<dbReference type="Proteomes" id="UP000177159">
    <property type="component" value="Unassembled WGS sequence"/>
</dbReference>
<dbReference type="InterPro" id="IPR046342">
    <property type="entry name" value="CBS_dom_sf"/>
</dbReference>
<evidence type="ECO:0000259" key="3">
    <source>
        <dbReference type="PROSITE" id="PS51371"/>
    </source>
</evidence>